<feature type="signal peptide" evidence="1">
    <location>
        <begin position="1"/>
        <end position="15"/>
    </location>
</feature>
<gene>
    <name evidence="2" type="ORF">EYF80_028843</name>
</gene>
<comment type="caution">
    <text evidence="2">The sequence shown here is derived from an EMBL/GenBank/DDBJ whole genome shotgun (WGS) entry which is preliminary data.</text>
</comment>
<keyword evidence="3" id="KW-1185">Reference proteome</keyword>
<name>A0A4Z2H7I4_9TELE</name>
<keyword evidence="1" id="KW-0732">Signal</keyword>
<dbReference type="EMBL" id="SRLO01000324">
    <property type="protein sequence ID" value="TNN60963.1"/>
    <property type="molecule type" value="Genomic_DNA"/>
</dbReference>
<dbReference type="Proteomes" id="UP000314294">
    <property type="component" value="Unassembled WGS sequence"/>
</dbReference>
<evidence type="ECO:0000313" key="2">
    <source>
        <dbReference type="EMBL" id="TNN60963.1"/>
    </source>
</evidence>
<dbReference type="AlphaFoldDB" id="A0A4Z2H7I4"/>
<evidence type="ECO:0000313" key="3">
    <source>
        <dbReference type="Proteomes" id="UP000314294"/>
    </source>
</evidence>
<sequence length="80" mass="8613">MSDCAIMLLVVFSLAGSPKQRFKPAANLCPEGTAPQSVGVGTIIWVHPGGYYDDGVPAEAWGRRDCRFGTSVIRYPSARL</sequence>
<evidence type="ECO:0000256" key="1">
    <source>
        <dbReference type="SAM" id="SignalP"/>
    </source>
</evidence>
<proteinExistence type="predicted"/>
<reference evidence="2 3" key="1">
    <citation type="submission" date="2019-03" db="EMBL/GenBank/DDBJ databases">
        <title>First draft genome of Liparis tanakae, snailfish: a comprehensive survey of snailfish specific genes.</title>
        <authorList>
            <person name="Kim W."/>
            <person name="Song I."/>
            <person name="Jeong J.-H."/>
            <person name="Kim D."/>
            <person name="Kim S."/>
            <person name="Ryu S."/>
            <person name="Song J.Y."/>
            <person name="Lee S.K."/>
        </authorList>
    </citation>
    <scope>NUCLEOTIDE SEQUENCE [LARGE SCALE GENOMIC DNA]</scope>
    <source>
        <tissue evidence="2">Muscle</tissue>
    </source>
</reference>
<feature type="chain" id="PRO_5021238790" evidence="1">
    <location>
        <begin position="16"/>
        <end position="80"/>
    </location>
</feature>
<accession>A0A4Z2H7I4</accession>
<protein>
    <submittedName>
        <fullName evidence="2">Uncharacterized protein</fullName>
    </submittedName>
</protein>
<organism evidence="2 3">
    <name type="scientific">Liparis tanakae</name>
    <name type="common">Tanaka's snailfish</name>
    <dbReference type="NCBI Taxonomy" id="230148"/>
    <lineage>
        <taxon>Eukaryota</taxon>
        <taxon>Metazoa</taxon>
        <taxon>Chordata</taxon>
        <taxon>Craniata</taxon>
        <taxon>Vertebrata</taxon>
        <taxon>Euteleostomi</taxon>
        <taxon>Actinopterygii</taxon>
        <taxon>Neopterygii</taxon>
        <taxon>Teleostei</taxon>
        <taxon>Neoteleostei</taxon>
        <taxon>Acanthomorphata</taxon>
        <taxon>Eupercaria</taxon>
        <taxon>Perciformes</taxon>
        <taxon>Cottioidei</taxon>
        <taxon>Cottales</taxon>
        <taxon>Liparidae</taxon>
        <taxon>Liparis</taxon>
    </lineage>
</organism>